<keyword evidence="3" id="KW-1185">Reference proteome</keyword>
<dbReference type="Gene3D" id="2.130.10.10">
    <property type="entry name" value="YVTN repeat-like/Quinoprotein amine dehydrogenase"/>
    <property type="match status" value="1"/>
</dbReference>
<evidence type="ECO:0000313" key="3">
    <source>
        <dbReference type="Proteomes" id="UP001500298"/>
    </source>
</evidence>
<feature type="signal peptide" evidence="1">
    <location>
        <begin position="1"/>
        <end position="21"/>
    </location>
</feature>
<evidence type="ECO:0008006" key="4">
    <source>
        <dbReference type="Google" id="ProtNLM"/>
    </source>
</evidence>
<gene>
    <name evidence="2" type="ORF">GCM10023331_04870</name>
</gene>
<dbReference type="Proteomes" id="UP001500298">
    <property type="component" value="Unassembled WGS sequence"/>
</dbReference>
<comment type="caution">
    <text evidence="2">The sequence shown here is derived from an EMBL/GenBank/DDBJ whole genome shotgun (WGS) entry which is preliminary data.</text>
</comment>
<keyword evidence="1" id="KW-0732">Signal</keyword>
<proteinExistence type="predicted"/>
<sequence length="349" mass="37373">MKNFKLLLLITSFAVFFASCDDDNNSPAPEVTLEGTLLINAGGFGQANGSLSLYDESTGTLDSKVFSAANGRELAASIESVTVQDTMTLIMCYAPDKVEFAHTSTLKSLNTPTTDVVNPRYASIHGDYAYVTCWGPYEADFSLQNSYVAKIDLRTFEKVDEIPVGSGPEGIITIDDQIFVAVSNTQEIAVIDPATAEVIKTIPLEVAPQHLSSDNQGTLWCTLSSYSANSTGLQAIDLNELTATDFYALEAGINYEGHLSTDESGNTLYVLGNDGGVYSFDTEAKTYSTSSIIAADPSIYGFGVNPMTAFIYTSDAAGFQGNGSIKVYDETGTLTDEEVVGVAPFRFVF</sequence>
<feature type="chain" id="PRO_5046338387" description="40-residue YVTN family beta-propeller repeat-containing protein" evidence="1">
    <location>
        <begin position="22"/>
        <end position="349"/>
    </location>
</feature>
<dbReference type="PROSITE" id="PS51257">
    <property type="entry name" value="PROKAR_LIPOPROTEIN"/>
    <property type="match status" value="1"/>
</dbReference>
<evidence type="ECO:0000256" key="1">
    <source>
        <dbReference type="SAM" id="SignalP"/>
    </source>
</evidence>
<dbReference type="SUPFAM" id="SSF50974">
    <property type="entry name" value="Nitrous oxide reductase, N-terminal domain"/>
    <property type="match status" value="1"/>
</dbReference>
<dbReference type="PANTHER" id="PTHR47197">
    <property type="entry name" value="PROTEIN NIRF"/>
    <property type="match status" value="1"/>
</dbReference>
<dbReference type="EMBL" id="BAABJX010000009">
    <property type="protein sequence ID" value="GAA4823423.1"/>
    <property type="molecule type" value="Genomic_DNA"/>
</dbReference>
<dbReference type="InterPro" id="IPR015943">
    <property type="entry name" value="WD40/YVTN_repeat-like_dom_sf"/>
</dbReference>
<dbReference type="InterPro" id="IPR051200">
    <property type="entry name" value="Host-pathogen_enzymatic-act"/>
</dbReference>
<reference evidence="3" key="1">
    <citation type="journal article" date="2019" name="Int. J. Syst. Evol. Microbiol.">
        <title>The Global Catalogue of Microorganisms (GCM) 10K type strain sequencing project: providing services to taxonomists for standard genome sequencing and annotation.</title>
        <authorList>
            <consortium name="The Broad Institute Genomics Platform"/>
            <consortium name="The Broad Institute Genome Sequencing Center for Infectious Disease"/>
            <person name="Wu L."/>
            <person name="Ma J."/>
        </authorList>
    </citation>
    <scope>NUCLEOTIDE SEQUENCE [LARGE SCALE GENOMIC DNA]</scope>
    <source>
        <strain evidence="3">JCM 18326</strain>
    </source>
</reference>
<dbReference type="InterPro" id="IPR011045">
    <property type="entry name" value="N2O_reductase_N"/>
</dbReference>
<organism evidence="2 3">
    <name type="scientific">Algivirga pacifica</name>
    <dbReference type="NCBI Taxonomy" id="1162670"/>
    <lineage>
        <taxon>Bacteria</taxon>
        <taxon>Pseudomonadati</taxon>
        <taxon>Bacteroidota</taxon>
        <taxon>Cytophagia</taxon>
        <taxon>Cytophagales</taxon>
        <taxon>Flammeovirgaceae</taxon>
        <taxon>Algivirga</taxon>
    </lineage>
</organism>
<name>A0ABP9CZB5_9BACT</name>
<dbReference type="RefSeq" id="WP_345368904.1">
    <property type="nucleotide sequence ID" value="NZ_BAABJX010000009.1"/>
</dbReference>
<dbReference type="Pfam" id="PF16819">
    <property type="entry name" value="DUF5074"/>
    <property type="match status" value="1"/>
</dbReference>
<dbReference type="PANTHER" id="PTHR47197:SF3">
    <property type="entry name" value="DIHYDRO-HEME D1 DEHYDROGENASE"/>
    <property type="match status" value="1"/>
</dbReference>
<accession>A0ABP9CZB5</accession>
<evidence type="ECO:0000313" key="2">
    <source>
        <dbReference type="EMBL" id="GAA4823423.1"/>
    </source>
</evidence>
<dbReference type="InterPro" id="IPR031815">
    <property type="entry name" value="DUF5074"/>
</dbReference>
<protein>
    <recommendedName>
        <fullName evidence="4">40-residue YVTN family beta-propeller repeat-containing protein</fullName>
    </recommendedName>
</protein>